<reference evidence="4" key="2">
    <citation type="submission" date="2025-08" db="UniProtKB">
        <authorList>
            <consortium name="RefSeq"/>
        </authorList>
    </citation>
    <scope>IDENTIFICATION</scope>
    <source>
        <strain evidence="4">14028-0561.14</strain>
        <tissue evidence="4">Whole fly</tissue>
    </source>
</reference>
<dbReference type="OrthoDB" id="6138663at2759"/>
<gene>
    <name evidence="4" type="primary">LOC108082776</name>
</gene>
<feature type="transmembrane region" description="Helical" evidence="1">
    <location>
        <begin position="12"/>
        <end position="33"/>
    </location>
</feature>
<evidence type="ECO:0000256" key="1">
    <source>
        <dbReference type="SAM" id="Phobius"/>
    </source>
</evidence>
<evidence type="ECO:0000313" key="3">
    <source>
        <dbReference type="Proteomes" id="UP001652661"/>
    </source>
</evidence>
<evidence type="ECO:0000259" key="2">
    <source>
        <dbReference type="Pfam" id="PF00685"/>
    </source>
</evidence>
<organism evidence="3 4">
    <name type="scientific">Drosophila kikkawai</name>
    <name type="common">Fruit fly</name>
    <dbReference type="NCBI Taxonomy" id="30033"/>
    <lineage>
        <taxon>Eukaryota</taxon>
        <taxon>Metazoa</taxon>
        <taxon>Ecdysozoa</taxon>
        <taxon>Arthropoda</taxon>
        <taxon>Hexapoda</taxon>
        <taxon>Insecta</taxon>
        <taxon>Pterygota</taxon>
        <taxon>Neoptera</taxon>
        <taxon>Endopterygota</taxon>
        <taxon>Diptera</taxon>
        <taxon>Brachycera</taxon>
        <taxon>Muscomorpha</taxon>
        <taxon>Ephydroidea</taxon>
        <taxon>Drosophilidae</taxon>
        <taxon>Drosophila</taxon>
        <taxon>Sophophora</taxon>
    </lineage>
</organism>
<dbReference type="GeneID" id="108082776"/>
<keyword evidence="1" id="KW-0472">Membrane</keyword>
<dbReference type="PANTHER" id="PTHR10704">
    <property type="entry name" value="CARBOHYDRATE SULFOTRANSFERASE"/>
    <property type="match status" value="1"/>
</dbReference>
<accession>A0A6P4JGQ3</accession>
<reference evidence="3" key="1">
    <citation type="submission" date="2025-05" db="UniProtKB">
        <authorList>
            <consortium name="RefSeq"/>
        </authorList>
    </citation>
    <scope>NUCLEOTIDE SEQUENCE [LARGE SCALE GENOMIC DNA]</scope>
    <source>
        <strain evidence="3">14028-0561.14</strain>
    </source>
</reference>
<dbReference type="SUPFAM" id="SSF52540">
    <property type="entry name" value="P-loop containing nucleoside triphosphate hydrolases"/>
    <property type="match status" value="1"/>
</dbReference>
<feature type="domain" description="Sulfotransferase" evidence="2">
    <location>
        <begin position="68"/>
        <end position="342"/>
    </location>
</feature>
<keyword evidence="1" id="KW-1133">Transmembrane helix</keyword>
<keyword evidence="3" id="KW-1185">Reference proteome</keyword>
<proteinExistence type="predicted"/>
<evidence type="ECO:0000313" key="4">
    <source>
        <dbReference type="RefSeq" id="XP_017033798.1"/>
    </source>
</evidence>
<dbReference type="Gene3D" id="3.40.50.300">
    <property type="entry name" value="P-loop containing nucleotide triphosphate hydrolases"/>
    <property type="match status" value="1"/>
</dbReference>
<sequence>MVQLSRATKFTGICVCVYVTYVLFVFILLPSLMPDVVTLQRALVAYKTRHLGNLSNYTLETGGQPLRSMLVSFRGSGALTLLDNLAHQPGCYQHYAPLIAYHNRSTAHKHQAQVLDELVALYNCNYNKSSEMIHWGMRSAIFRRFYGAQSKTCLTHSLADCWNPETMAGVCKLHPFINMAVYNMRLEYLVSLLEKEGLNLRILLLVRDPRGTMYLRKQRQWCVGEEDCEAETLCKDMVSDHKIAETLVKNYPRRFEIIRYEDLLEHPEESIKLAFDFYGIPMERPKTKTRGLHSRSEPVVESLGWELPWKYSIQPAYEWMHKMPLADIQAVQNVCTEAMELWDYRIIQDFEHFSADTFEPFMGKA</sequence>
<keyword evidence="1" id="KW-0812">Transmembrane</keyword>
<dbReference type="GO" id="GO:0006044">
    <property type="term" value="P:N-acetylglucosamine metabolic process"/>
    <property type="evidence" value="ECO:0007669"/>
    <property type="project" value="TreeGrafter"/>
</dbReference>
<dbReference type="Proteomes" id="UP001652661">
    <property type="component" value="Chromosome 2L"/>
</dbReference>
<dbReference type="RefSeq" id="XP_017033798.1">
    <property type="nucleotide sequence ID" value="XM_017178309.3"/>
</dbReference>
<dbReference type="AlphaFoldDB" id="A0A6P4JGQ3"/>
<dbReference type="InterPro" id="IPR027417">
    <property type="entry name" value="P-loop_NTPase"/>
</dbReference>
<name>A0A6P4JGQ3_DROKI</name>
<dbReference type="PANTHER" id="PTHR10704:SF44">
    <property type="entry name" value="LD35051P-RELATED"/>
    <property type="match status" value="1"/>
</dbReference>
<protein>
    <submittedName>
        <fullName evidence="4">Carbohydrate sulfotransferase 5</fullName>
    </submittedName>
</protein>
<dbReference type="Pfam" id="PF00685">
    <property type="entry name" value="Sulfotransfer_1"/>
    <property type="match status" value="1"/>
</dbReference>
<dbReference type="GO" id="GO:0001517">
    <property type="term" value="F:N-acetylglucosamine 6-O-sulfotransferase activity"/>
    <property type="evidence" value="ECO:0007669"/>
    <property type="project" value="TreeGrafter"/>
</dbReference>
<dbReference type="GO" id="GO:0006790">
    <property type="term" value="P:sulfur compound metabolic process"/>
    <property type="evidence" value="ECO:0007669"/>
    <property type="project" value="TreeGrafter"/>
</dbReference>
<dbReference type="InterPro" id="IPR000863">
    <property type="entry name" value="Sulfotransferase_dom"/>
</dbReference>
<dbReference type="InterPro" id="IPR051135">
    <property type="entry name" value="Gal/GlcNAc/GalNAc_ST"/>
</dbReference>